<accession>A0ACB9MTA9</accession>
<dbReference type="Proteomes" id="UP000828941">
    <property type="component" value="Chromosome 8"/>
</dbReference>
<protein>
    <submittedName>
        <fullName evidence="1">Uncharacterized protein</fullName>
    </submittedName>
</protein>
<name>A0ACB9MTA9_BAUVA</name>
<reference evidence="1 2" key="1">
    <citation type="journal article" date="2022" name="DNA Res.">
        <title>Chromosomal-level genome assembly of the orchid tree Bauhinia variegata (Leguminosae; Cercidoideae) supports the allotetraploid origin hypothesis of Bauhinia.</title>
        <authorList>
            <person name="Zhong Y."/>
            <person name="Chen Y."/>
            <person name="Zheng D."/>
            <person name="Pang J."/>
            <person name="Liu Y."/>
            <person name="Luo S."/>
            <person name="Meng S."/>
            <person name="Qian L."/>
            <person name="Wei D."/>
            <person name="Dai S."/>
            <person name="Zhou R."/>
        </authorList>
    </citation>
    <scope>NUCLEOTIDE SEQUENCE [LARGE SCALE GENOMIC DNA]</scope>
    <source>
        <strain evidence="1">BV-YZ2020</strain>
    </source>
</reference>
<proteinExistence type="predicted"/>
<evidence type="ECO:0000313" key="2">
    <source>
        <dbReference type="Proteomes" id="UP000828941"/>
    </source>
</evidence>
<dbReference type="EMBL" id="CM039433">
    <property type="protein sequence ID" value="KAI4326779.1"/>
    <property type="molecule type" value="Genomic_DNA"/>
</dbReference>
<organism evidence="1 2">
    <name type="scientific">Bauhinia variegata</name>
    <name type="common">Purple orchid tree</name>
    <name type="synonym">Phanera variegata</name>
    <dbReference type="NCBI Taxonomy" id="167791"/>
    <lineage>
        <taxon>Eukaryota</taxon>
        <taxon>Viridiplantae</taxon>
        <taxon>Streptophyta</taxon>
        <taxon>Embryophyta</taxon>
        <taxon>Tracheophyta</taxon>
        <taxon>Spermatophyta</taxon>
        <taxon>Magnoliopsida</taxon>
        <taxon>eudicotyledons</taxon>
        <taxon>Gunneridae</taxon>
        <taxon>Pentapetalae</taxon>
        <taxon>rosids</taxon>
        <taxon>fabids</taxon>
        <taxon>Fabales</taxon>
        <taxon>Fabaceae</taxon>
        <taxon>Cercidoideae</taxon>
        <taxon>Cercideae</taxon>
        <taxon>Bauhiniinae</taxon>
        <taxon>Bauhinia</taxon>
    </lineage>
</organism>
<gene>
    <name evidence="1" type="ORF">L6164_019315</name>
</gene>
<keyword evidence="2" id="KW-1185">Reference proteome</keyword>
<comment type="caution">
    <text evidence="1">The sequence shown here is derived from an EMBL/GenBank/DDBJ whole genome shotgun (WGS) entry which is preliminary data.</text>
</comment>
<evidence type="ECO:0000313" key="1">
    <source>
        <dbReference type="EMBL" id="KAI4326779.1"/>
    </source>
</evidence>
<sequence>MSSSSLECLEKEGSTALEQNLQFLVQSCPEYWWVYTIFWQASKDIGAGRVLLHWGHGHFRGSHGNDYTDRSLQVLDRHVTASEWFYTLSMTRSFGAGDANILGRAFSSATDVWLVGLNEFQLEEYCDRVREARSHGIQTLVCIPTANGVLELGSTDLIKQDWGLVRLAKSIFMTATNDAAAVSLCESIAVTVPFVQKETVLKHKNNYKLRKKTLVNIQEAENGSSSSDSGQGHEDYATRRRGRSRKAASEILMPPNHVEAERQRRERLNQRFYALRSVVPNVSKMDKASLLSDAVAYINQLKAKTEQLQLKAKFPKHEHEQPSHSQSSTCLPLPNNNNISSNTIAVEVKIVGMDAMIRVQCLDVNHPSARLMDALRDLNLQIHHASISSVKDLMLQDVVVRVPHDLMNEDVMKSAIFQRLQN</sequence>